<keyword evidence="1" id="KW-0472">Membrane</keyword>
<evidence type="ECO:0000313" key="2">
    <source>
        <dbReference type="EMBL" id="KWF67669.1"/>
    </source>
</evidence>
<sequence length="122" mass="13633">MVVAVIAMRVMKAPVDQIIDMIAVRYGFMPAARTVYMARLMVAAARRTLIRIFRADFDPVLVDMIAVRMMQMAVVEIVDVVAMLDCRVAASRTMLMFMLGVMRLIAGAHTYLLCSSGWAKKT</sequence>
<keyword evidence="1" id="KW-1133">Transmembrane helix</keyword>
<dbReference type="EMBL" id="LPJX01000029">
    <property type="protein sequence ID" value="KWF67669.1"/>
    <property type="molecule type" value="Genomic_DNA"/>
</dbReference>
<dbReference type="Proteomes" id="UP000061512">
    <property type="component" value="Unassembled WGS sequence"/>
</dbReference>
<organism evidence="2 3">
    <name type="scientific">Burkholderia pseudomultivorans</name>
    <dbReference type="NCBI Taxonomy" id="1207504"/>
    <lineage>
        <taxon>Bacteria</taxon>
        <taxon>Pseudomonadati</taxon>
        <taxon>Pseudomonadota</taxon>
        <taxon>Betaproteobacteria</taxon>
        <taxon>Burkholderiales</taxon>
        <taxon>Burkholderiaceae</taxon>
        <taxon>Burkholderia</taxon>
        <taxon>Burkholderia cepacia complex</taxon>
    </lineage>
</organism>
<comment type="caution">
    <text evidence="2">The sequence shown here is derived from an EMBL/GenBank/DDBJ whole genome shotgun (WGS) entry which is preliminary data.</text>
</comment>
<feature type="transmembrane region" description="Helical" evidence="1">
    <location>
        <begin position="96"/>
        <end position="119"/>
    </location>
</feature>
<accession>A0A132F3N9</accession>
<dbReference type="AlphaFoldDB" id="A0A132F3N9"/>
<protein>
    <submittedName>
        <fullName evidence="2">Uncharacterized protein</fullName>
    </submittedName>
</protein>
<reference evidence="2 3" key="1">
    <citation type="submission" date="2015-11" db="EMBL/GenBank/DDBJ databases">
        <title>Expanding the genomic diversity of Burkholderia species for the development of highly accurate diagnostics.</title>
        <authorList>
            <person name="Sahl J."/>
            <person name="Keim P."/>
            <person name="Wagner D."/>
        </authorList>
    </citation>
    <scope>NUCLEOTIDE SEQUENCE [LARGE SCALE GENOMIC DNA]</scope>
    <source>
        <strain evidence="2 3">MSMB574WGS</strain>
    </source>
</reference>
<keyword evidence="1" id="KW-0812">Transmembrane</keyword>
<gene>
    <name evidence="2" type="ORF">WT57_16465</name>
</gene>
<evidence type="ECO:0000256" key="1">
    <source>
        <dbReference type="SAM" id="Phobius"/>
    </source>
</evidence>
<proteinExistence type="predicted"/>
<evidence type="ECO:0000313" key="3">
    <source>
        <dbReference type="Proteomes" id="UP000061512"/>
    </source>
</evidence>
<name>A0A132F3N9_9BURK</name>